<evidence type="ECO:0000259" key="1">
    <source>
        <dbReference type="PROSITE" id="PS50801"/>
    </source>
</evidence>
<dbReference type="PANTHER" id="PTHR35849:SF1">
    <property type="entry name" value="INTERMEMBRANE PHOSPHOLIPID TRANSPORT SYSTEM BINDING PROTEIN MLAB"/>
    <property type="match status" value="1"/>
</dbReference>
<gene>
    <name evidence="2" type="primary">yrbB</name>
    <name evidence="2" type="ORF">LP43_2425</name>
</gene>
<dbReference type="STRING" id="392484.LP43_2425"/>
<accession>A0A0A0BDT9</accession>
<protein>
    <submittedName>
        <fullName evidence="2">Protein YrbB</fullName>
    </submittedName>
</protein>
<dbReference type="InterPro" id="IPR002645">
    <property type="entry name" value="STAS_dom"/>
</dbReference>
<dbReference type="RefSeq" id="WP_036315726.1">
    <property type="nucleotide sequence ID" value="NZ_JRQD01000007.1"/>
</dbReference>
<dbReference type="InterPro" id="IPR036513">
    <property type="entry name" value="STAS_dom_sf"/>
</dbReference>
<evidence type="ECO:0000313" key="2">
    <source>
        <dbReference type="EMBL" id="KGM05862.1"/>
    </source>
</evidence>
<comment type="caution">
    <text evidence="2">The sequence shown here is derived from an EMBL/GenBank/DDBJ whole genome shotgun (WGS) entry which is preliminary data.</text>
</comment>
<proteinExistence type="predicted"/>
<dbReference type="AlphaFoldDB" id="A0A0A0BDT9"/>
<dbReference type="EMBL" id="JRQD01000007">
    <property type="protein sequence ID" value="KGM05862.1"/>
    <property type="molecule type" value="Genomic_DNA"/>
</dbReference>
<dbReference type="SUPFAM" id="SSF52091">
    <property type="entry name" value="SpoIIaa-like"/>
    <property type="match status" value="1"/>
</dbReference>
<organism evidence="2 3">
    <name type="scientific">Methylophaga thiooxydans</name>
    <dbReference type="NCBI Taxonomy" id="392484"/>
    <lineage>
        <taxon>Bacteria</taxon>
        <taxon>Pseudomonadati</taxon>
        <taxon>Pseudomonadota</taxon>
        <taxon>Gammaproteobacteria</taxon>
        <taxon>Thiotrichales</taxon>
        <taxon>Piscirickettsiaceae</taxon>
        <taxon>Methylophaga</taxon>
    </lineage>
</organism>
<feature type="domain" description="STAS" evidence="1">
    <location>
        <begin position="15"/>
        <end position="101"/>
    </location>
</feature>
<dbReference type="Gene3D" id="3.30.750.24">
    <property type="entry name" value="STAS domain"/>
    <property type="match status" value="1"/>
</dbReference>
<dbReference type="Proteomes" id="UP000029999">
    <property type="component" value="Unassembled WGS sequence"/>
</dbReference>
<dbReference type="PROSITE" id="PS50801">
    <property type="entry name" value="STAS"/>
    <property type="match status" value="1"/>
</dbReference>
<dbReference type="InterPro" id="IPR058548">
    <property type="entry name" value="MlaB-like_STAS"/>
</dbReference>
<dbReference type="InterPro" id="IPR052746">
    <property type="entry name" value="MlaB_ABC_Transporter"/>
</dbReference>
<dbReference type="PANTHER" id="PTHR35849">
    <property type="entry name" value="BLR2341 PROTEIN"/>
    <property type="match status" value="1"/>
</dbReference>
<evidence type="ECO:0000313" key="3">
    <source>
        <dbReference type="Proteomes" id="UP000029999"/>
    </source>
</evidence>
<dbReference type="Pfam" id="PF13466">
    <property type="entry name" value="STAS_2"/>
    <property type="match status" value="1"/>
</dbReference>
<reference evidence="2 3" key="1">
    <citation type="submission" date="2014-09" db="EMBL/GenBank/DDBJ databases">
        <authorList>
            <person name="Grob C."/>
            <person name="Taubert M."/>
            <person name="Howat A.M."/>
            <person name="Burns O.J."/>
            <person name="Dixon J.L."/>
            <person name="Chen Y."/>
            <person name="Murrell J.C."/>
        </authorList>
    </citation>
    <scope>NUCLEOTIDE SEQUENCE [LARGE SCALE GENOMIC DNA]</scope>
    <source>
        <strain evidence="2">L4</strain>
    </source>
</reference>
<sequence>MSDLFSIQFDKDAQLFRVSGELTLESASAVMAETETLFDTKSELDIDLAGVSRADSASLALLITWMRQAKQSEKTISFRNLPNQMRAIAGASGLDEFLPIQ</sequence>
<dbReference type="CDD" id="cd07043">
    <property type="entry name" value="STAS_anti-anti-sigma_factors"/>
    <property type="match status" value="1"/>
</dbReference>
<name>A0A0A0BDT9_9GAMM</name>